<protein>
    <submittedName>
        <fullName evidence="4">TetR/AcrR family transcriptional regulator</fullName>
    </submittedName>
</protein>
<evidence type="ECO:0000313" key="5">
    <source>
        <dbReference type="Proteomes" id="UP001058860"/>
    </source>
</evidence>
<dbReference type="InterPro" id="IPR009057">
    <property type="entry name" value="Homeodomain-like_sf"/>
</dbReference>
<dbReference type="PROSITE" id="PS50977">
    <property type="entry name" value="HTH_TETR_2"/>
    <property type="match status" value="1"/>
</dbReference>
<dbReference type="Pfam" id="PF00440">
    <property type="entry name" value="TetR_N"/>
    <property type="match status" value="1"/>
</dbReference>
<reference evidence="5" key="1">
    <citation type="submission" date="2021-11" db="EMBL/GenBank/DDBJ databases">
        <title>Cultivation dependent microbiological survey of springs from the worlds oldest radium mine currently devoted to the extraction of radon-saturated water.</title>
        <authorList>
            <person name="Kapinusova G."/>
            <person name="Smrhova T."/>
            <person name="Strejcek M."/>
            <person name="Suman J."/>
            <person name="Jani K."/>
            <person name="Pajer P."/>
            <person name="Uhlik O."/>
        </authorList>
    </citation>
    <scope>NUCLEOTIDE SEQUENCE [LARGE SCALE GENOMIC DNA]</scope>
    <source>
        <strain evidence="5">J379</strain>
    </source>
</reference>
<dbReference type="InterPro" id="IPR001647">
    <property type="entry name" value="HTH_TetR"/>
</dbReference>
<keyword evidence="1 2" id="KW-0238">DNA-binding</keyword>
<dbReference type="PANTHER" id="PTHR43479">
    <property type="entry name" value="ACREF/ENVCD OPERON REPRESSOR-RELATED"/>
    <property type="match status" value="1"/>
</dbReference>
<dbReference type="PANTHER" id="PTHR43479:SF11">
    <property type="entry name" value="ACREF_ENVCD OPERON REPRESSOR-RELATED"/>
    <property type="match status" value="1"/>
</dbReference>
<feature type="DNA-binding region" description="H-T-H motif" evidence="2">
    <location>
        <begin position="41"/>
        <end position="60"/>
    </location>
</feature>
<feature type="domain" description="HTH tetR-type" evidence="3">
    <location>
        <begin position="18"/>
        <end position="78"/>
    </location>
</feature>
<evidence type="ECO:0000259" key="3">
    <source>
        <dbReference type="PROSITE" id="PS50977"/>
    </source>
</evidence>
<evidence type="ECO:0000256" key="2">
    <source>
        <dbReference type="PROSITE-ProRule" id="PRU00335"/>
    </source>
</evidence>
<dbReference type="EMBL" id="CP088295">
    <property type="protein sequence ID" value="UUY03776.1"/>
    <property type="molecule type" value="Genomic_DNA"/>
</dbReference>
<gene>
    <name evidence="4" type="ORF">LRS13_24465</name>
</gene>
<evidence type="ECO:0000313" key="4">
    <source>
        <dbReference type="EMBL" id="UUY03776.1"/>
    </source>
</evidence>
<keyword evidence="5" id="KW-1185">Reference proteome</keyword>
<sequence length="206" mass="22250">MARSPRVYGGETADERTARRRQQLIDAARELLRTEGWGATSMRSVCAKAGLGDRYFYESFRDRDALLSAVFDEIERDAVERVGRALVAAGEVQPARASAAIGALIELIEDDAATRRALFETPDSQAIHTHRRRALRTFAVLVAGELGATAPGKADEVDRELTAHALIGAFQELLTAATEGEIAVPRERLIAHAAAITGAVARVSSR</sequence>
<dbReference type="RefSeq" id="WP_353864279.1">
    <property type="nucleotide sequence ID" value="NZ_CP088295.1"/>
</dbReference>
<dbReference type="InterPro" id="IPR050624">
    <property type="entry name" value="HTH-type_Tx_Regulator"/>
</dbReference>
<accession>A0ABY5PGN0</accession>
<evidence type="ECO:0000256" key="1">
    <source>
        <dbReference type="ARBA" id="ARBA00023125"/>
    </source>
</evidence>
<dbReference type="Gene3D" id="1.10.357.10">
    <property type="entry name" value="Tetracycline Repressor, domain 2"/>
    <property type="match status" value="1"/>
</dbReference>
<dbReference type="Proteomes" id="UP001058860">
    <property type="component" value="Chromosome"/>
</dbReference>
<organism evidence="4 5">
    <name type="scientific">Svornostia abyssi</name>
    <dbReference type="NCBI Taxonomy" id="2898438"/>
    <lineage>
        <taxon>Bacteria</taxon>
        <taxon>Bacillati</taxon>
        <taxon>Actinomycetota</taxon>
        <taxon>Thermoleophilia</taxon>
        <taxon>Solirubrobacterales</taxon>
        <taxon>Baekduiaceae</taxon>
        <taxon>Svornostia</taxon>
    </lineage>
</organism>
<proteinExistence type="predicted"/>
<dbReference type="SUPFAM" id="SSF46689">
    <property type="entry name" value="Homeodomain-like"/>
    <property type="match status" value="1"/>
</dbReference>
<name>A0ABY5PGN0_9ACTN</name>